<sequence>MFQFVKLIFVFLFVFNCANVFSPTGIKGEEAKKKIEEHRSDMSLLGTFNLLFFAISPSSSSSTSFTCPTENTATLGFSGPTTTANFNLPTTATYVDLSVPSSGTFYFRSNQSLTNGTYTAKILKTANTSANASCYYSTSSVCGTTDLSAASIGLFVGSFMTVTPGNCLAIKCSNPAYIRIKPYAVESTSSFTLDSVISLGVTPTLFESLSGIENDTYYTLESYDKCKNEITNFALIEMQYSKYLSEVLNEVSNCNKPNAAIQAAPLNPSLTASLQADACKLEPVNVFGY</sequence>
<evidence type="ECO:0000313" key="1">
    <source>
        <dbReference type="EMBL" id="TDY71082.1"/>
    </source>
</evidence>
<dbReference type="STRING" id="1193051.LEP1GSC017_3934"/>
<comment type="caution">
    <text evidence="1">The sequence shown here is derived from an EMBL/GenBank/DDBJ whole genome shotgun (WGS) entry which is preliminary data.</text>
</comment>
<gene>
    <name evidence="1" type="ORF">CLV96_0037</name>
</gene>
<dbReference type="EMBL" id="SORO01000001">
    <property type="protein sequence ID" value="TDY71082.1"/>
    <property type="molecule type" value="Genomic_DNA"/>
</dbReference>
<dbReference type="GeneID" id="79825396"/>
<protein>
    <submittedName>
        <fullName evidence="1">Uncharacterized protein</fullName>
    </submittedName>
</protein>
<keyword evidence="2" id="KW-1185">Reference proteome</keyword>
<accession>A0A4R8MUF9</accession>
<dbReference type="RefSeq" id="WP_004783563.1">
    <property type="nucleotide sequence ID" value="NZ_SORO01000001.1"/>
</dbReference>
<reference evidence="1 2" key="1">
    <citation type="submission" date="2019-03" db="EMBL/GenBank/DDBJ databases">
        <title>Genomic Encyclopedia of Archaeal and Bacterial Type Strains, Phase II (KMG-II): from individual species to whole genera.</title>
        <authorList>
            <person name="Goeker M."/>
        </authorList>
    </citation>
    <scope>NUCLEOTIDE SEQUENCE [LARGE SCALE GENOMIC DNA]</scope>
    <source>
        <strain evidence="1 2">DSM 21537</strain>
    </source>
</reference>
<dbReference type="OrthoDB" id="328199at2"/>
<dbReference type="AlphaFoldDB" id="A0A4R8MUF9"/>
<name>A0A4R8MUF9_LEPME</name>
<proteinExistence type="predicted"/>
<organism evidence="1 2">
    <name type="scientific">Leptospira meyeri</name>
    <dbReference type="NCBI Taxonomy" id="29508"/>
    <lineage>
        <taxon>Bacteria</taxon>
        <taxon>Pseudomonadati</taxon>
        <taxon>Spirochaetota</taxon>
        <taxon>Spirochaetia</taxon>
        <taxon>Leptospirales</taxon>
        <taxon>Leptospiraceae</taxon>
        <taxon>Leptospira</taxon>
    </lineage>
</organism>
<dbReference type="Proteomes" id="UP000294684">
    <property type="component" value="Unassembled WGS sequence"/>
</dbReference>
<evidence type="ECO:0000313" key="2">
    <source>
        <dbReference type="Proteomes" id="UP000294684"/>
    </source>
</evidence>